<accession>A0ABS5CYQ6</accession>
<reference evidence="1" key="1">
    <citation type="submission" date="2021-04" db="EMBL/GenBank/DDBJ databases">
        <title>Genomic features of Candidatus Phytoplasma meliae isolate ChTYXIII (1SrXIII-G).</title>
        <authorList>
            <person name="Fernandez F.D."/>
            <person name="Conci L.R."/>
        </authorList>
    </citation>
    <scope>NUCLEOTIDE SEQUENCE [LARGE SCALE GENOMIC DNA]</scope>
    <source>
        <strain evidence="1">ChTYXIII-Mo</strain>
    </source>
</reference>
<dbReference type="Proteomes" id="UP001195571">
    <property type="component" value="Unassembled WGS sequence"/>
</dbReference>
<sequence length="55" mass="6682">MNDEPLFKFVFDNYKYKITAHFKSFKNQETIILNKLKEYSKKTFSQLSDGKHFEN</sequence>
<organism evidence="1 2">
    <name type="scientific">Candidatus Phytoplasma meliae</name>
    <dbReference type="NCBI Taxonomy" id="1848402"/>
    <lineage>
        <taxon>Bacteria</taxon>
        <taxon>Bacillati</taxon>
        <taxon>Mycoplasmatota</taxon>
        <taxon>Mollicutes</taxon>
        <taxon>Acholeplasmatales</taxon>
        <taxon>Acholeplasmataceae</taxon>
        <taxon>Candidatus Phytoplasma</taxon>
        <taxon>16SrXIII (Mexican periwinkle virescence group)</taxon>
    </lineage>
</organism>
<keyword evidence="2" id="KW-1185">Reference proteome</keyword>
<dbReference type="EMBL" id="JACAOD020000012">
    <property type="protein sequence ID" value="MBP5836111.1"/>
    <property type="molecule type" value="Genomic_DNA"/>
</dbReference>
<dbReference type="RefSeq" id="WP_203552375.1">
    <property type="nucleotide sequence ID" value="NZ_JACAOD020000012.1"/>
</dbReference>
<evidence type="ECO:0000313" key="1">
    <source>
        <dbReference type="EMBL" id="MBP5836111.1"/>
    </source>
</evidence>
<proteinExistence type="predicted"/>
<gene>
    <name evidence="1" type="ORF">CHTY_002620</name>
</gene>
<evidence type="ECO:0000313" key="2">
    <source>
        <dbReference type="Proteomes" id="UP001195571"/>
    </source>
</evidence>
<name>A0ABS5CYQ6_9MOLU</name>
<comment type="caution">
    <text evidence="1">The sequence shown here is derived from an EMBL/GenBank/DDBJ whole genome shotgun (WGS) entry which is preliminary data.</text>
</comment>
<protein>
    <submittedName>
        <fullName evidence="1">Uncharacterized protein</fullName>
    </submittedName>
</protein>